<proteinExistence type="inferred from homology"/>
<feature type="transmembrane region" description="Helical" evidence="7">
    <location>
        <begin position="9"/>
        <end position="27"/>
    </location>
</feature>
<dbReference type="SUPFAM" id="SSF103481">
    <property type="entry name" value="Multidrug resistance efflux transporter EmrE"/>
    <property type="match status" value="2"/>
</dbReference>
<feature type="transmembrane region" description="Helical" evidence="7">
    <location>
        <begin position="72"/>
        <end position="94"/>
    </location>
</feature>
<gene>
    <name evidence="9" type="ORF">I6U51_04440</name>
</gene>
<keyword evidence="10" id="KW-1185">Reference proteome</keyword>
<dbReference type="PANTHER" id="PTHR32322:SF18">
    <property type="entry name" value="S-ADENOSYLMETHIONINE_S-ADENOSYLHOMOCYSTEINE TRANSPORTER"/>
    <property type="match status" value="1"/>
</dbReference>
<feature type="domain" description="EamA" evidence="8">
    <location>
        <begin position="9"/>
        <end position="141"/>
    </location>
</feature>
<feature type="transmembrane region" description="Helical" evidence="7">
    <location>
        <begin position="279"/>
        <end position="298"/>
    </location>
</feature>
<name>A0A934HPC2_9CLOT</name>
<dbReference type="PANTHER" id="PTHR32322">
    <property type="entry name" value="INNER MEMBRANE TRANSPORTER"/>
    <property type="match status" value="1"/>
</dbReference>
<evidence type="ECO:0000256" key="1">
    <source>
        <dbReference type="ARBA" id="ARBA00004651"/>
    </source>
</evidence>
<feature type="transmembrane region" description="Helical" evidence="7">
    <location>
        <begin position="256"/>
        <end position="273"/>
    </location>
</feature>
<comment type="similarity">
    <text evidence="2">Belongs to the EamA transporter family.</text>
</comment>
<feature type="transmembrane region" description="Helical" evidence="7">
    <location>
        <begin position="223"/>
        <end position="244"/>
    </location>
</feature>
<dbReference type="Gene3D" id="1.10.3730.20">
    <property type="match status" value="1"/>
</dbReference>
<dbReference type="InterPro" id="IPR037185">
    <property type="entry name" value="EmrE-like"/>
</dbReference>
<evidence type="ECO:0000256" key="2">
    <source>
        <dbReference type="ARBA" id="ARBA00007362"/>
    </source>
</evidence>
<comment type="caution">
    <text evidence="9">The sequence shown here is derived from an EMBL/GenBank/DDBJ whole genome shotgun (WGS) entry which is preliminary data.</text>
</comment>
<keyword evidence="6 7" id="KW-0472">Membrane</keyword>
<evidence type="ECO:0000313" key="9">
    <source>
        <dbReference type="EMBL" id="MBI6871956.1"/>
    </source>
</evidence>
<feature type="domain" description="EamA" evidence="8">
    <location>
        <begin position="154"/>
        <end position="296"/>
    </location>
</feature>
<evidence type="ECO:0000256" key="6">
    <source>
        <dbReference type="ARBA" id="ARBA00023136"/>
    </source>
</evidence>
<evidence type="ECO:0000256" key="3">
    <source>
        <dbReference type="ARBA" id="ARBA00022475"/>
    </source>
</evidence>
<dbReference type="Pfam" id="PF00892">
    <property type="entry name" value="EamA"/>
    <property type="match status" value="2"/>
</dbReference>
<dbReference type="InterPro" id="IPR000620">
    <property type="entry name" value="EamA_dom"/>
</dbReference>
<feature type="transmembrane region" description="Helical" evidence="7">
    <location>
        <begin position="39"/>
        <end position="60"/>
    </location>
</feature>
<protein>
    <submittedName>
        <fullName evidence="9">DMT family transporter</fullName>
    </submittedName>
</protein>
<keyword evidence="4 7" id="KW-0812">Transmembrane</keyword>
<feature type="transmembrane region" description="Helical" evidence="7">
    <location>
        <begin position="153"/>
        <end position="173"/>
    </location>
</feature>
<dbReference type="RefSeq" id="WP_211141389.1">
    <property type="nucleotide sequence ID" value="NZ_JAEEGB010000005.1"/>
</dbReference>
<evidence type="ECO:0000256" key="4">
    <source>
        <dbReference type="ARBA" id="ARBA00022692"/>
    </source>
</evidence>
<feature type="transmembrane region" description="Helical" evidence="7">
    <location>
        <begin position="100"/>
        <end position="118"/>
    </location>
</feature>
<evidence type="ECO:0000313" key="10">
    <source>
        <dbReference type="Proteomes" id="UP000622687"/>
    </source>
</evidence>
<keyword evidence="5 7" id="KW-1133">Transmembrane helix</keyword>
<dbReference type="GO" id="GO:0005886">
    <property type="term" value="C:plasma membrane"/>
    <property type="evidence" value="ECO:0007669"/>
    <property type="project" value="UniProtKB-SubCell"/>
</dbReference>
<evidence type="ECO:0000256" key="5">
    <source>
        <dbReference type="ARBA" id="ARBA00022989"/>
    </source>
</evidence>
<accession>A0A934HPC2</accession>
<dbReference type="InterPro" id="IPR050638">
    <property type="entry name" value="AA-Vitamin_Transporters"/>
</dbReference>
<dbReference type="EMBL" id="JAEEGB010000005">
    <property type="protein sequence ID" value="MBI6871956.1"/>
    <property type="molecule type" value="Genomic_DNA"/>
</dbReference>
<sequence length="316" mass="35101">MKNVNKKNAYFAASLYALIIGFSFLFVKLALTVTDPLNILAHRFTISFLAASIPIIFGWIKLDITFKDILPILPISLFYPTLFFAFQAFGLVYISSSEAGIIQATIPIFTMILATLFLKEYSSRLQKVSLILSVSGVIYIFLMKGLNLKSANFIGAILIILSALASAGYNVLARKITKKYKIMDLTYMMTFIGFLSFNLISIVDHGLRGTLNVYFKPFVSPLFVVSVLYLGILSSLVTSLLSNYTLSQIEASKMSVFSNLSTLITMLAGVIFLNEHLYYYHIIGAVMIIAGIIGTNFLDKKILKSDSKEKISEDSL</sequence>
<keyword evidence="3" id="KW-1003">Cell membrane</keyword>
<comment type="subcellular location">
    <subcellularLocation>
        <location evidence="1">Cell membrane</location>
        <topology evidence="1">Multi-pass membrane protein</topology>
    </subcellularLocation>
</comment>
<evidence type="ECO:0000256" key="7">
    <source>
        <dbReference type="SAM" id="Phobius"/>
    </source>
</evidence>
<evidence type="ECO:0000259" key="8">
    <source>
        <dbReference type="Pfam" id="PF00892"/>
    </source>
</evidence>
<dbReference type="AlphaFoldDB" id="A0A934HPC2"/>
<feature type="transmembrane region" description="Helical" evidence="7">
    <location>
        <begin position="130"/>
        <end position="147"/>
    </location>
</feature>
<organism evidence="9 10">
    <name type="scientific">Clostridium aciditolerans</name>
    <dbReference type="NCBI Taxonomy" id="339861"/>
    <lineage>
        <taxon>Bacteria</taxon>
        <taxon>Bacillati</taxon>
        <taxon>Bacillota</taxon>
        <taxon>Clostridia</taxon>
        <taxon>Eubacteriales</taxon>
        <taxon>Clostridiaceae</taxon>
        <taxon>Clostridium</taxon>
    </lineage>
</organism>
<reference evidence="9" key="1">
    <citation type="submission" date="2020-12" db="EMBL/GenBank/DDBJ databases">
        <title>Clostridium thailandense sp. nov., a novel acetogenic bacterium isolated from peat land soil in Thailand.</title>
        <authorList>
            <person name="Chaikitkaew S."/>
            <person name="Birkeland N.K."/>
        </authorList>
    </citation>
    <scope>NUCLEOTIDE SEQUENCE</scope>
    <source>
        <strain evidence="9">DSM 17425</strain>
    </source>
</reference>
<feature type="transmembrane region" description="Helical" evidence="7">
    <location>
        <begin position="185"/>
        <end position="203"/>
    </location>
</feature>
<dbReference type="Proteomes" id="UP000622687">
    <property type="component" value="Unassembled WGS sequence"/>
</dbReference>